<comment type="cofactor">
    <cofactor evidence="7">
        <name>Mg(2+)</name>
        <dbReference type="ChEBI" id="CHEBI:18420"/>
    </cofactor>
    <text evidence="7">Binds 1 Mg(2+) ion per subunit.</text>
</comment>
<proteinExistence type="inferred from homology"/>
<dbReference type="EMBL" id="JACJJG010000006">
    <property type="protein sequence ID" value="MBM6672804.1"/>
    <property type="molecule type" value="Genomic_DNA"/>
</dbReference>
<dbReference type="InterPro" id="IPR042102">
    <property type="entry name" value="RNA_pol_Rpb1_3_sf"/>
</dbReference>
<evidence type="ECO:0000256" key="3">
    <source>
        <dbReference type="ARBA" id="ARBA00022695"/>
    </source>
</evidence>
<name>A0A939B4Z5_9BACT</name>
<dbReference type="HAMAP" id="MF_01322">
    <property type="entry name" value="RNApol_bact_RpoC"/>
    <property type="match status" value="1"/>
</dbReference>
<dbReference type="InterPro" id="IPR007083">
    <property type="entry name" value="RNA_pol_Rpb1_4"/>
</dbReference>
<feature type="binding site" evidence="7">
    <location>
        <position position="908"/>
    </location>
    <ligand>
        <name>Zn(2+)</name>
        <dbReference type="ChEBI" id="CHEBI:29105"/>
        <label>2</label>
    </ligand>
</feature>
<dbReference type="CDD" id="cd02655">
    <property type="entry name" value="RNAP_beta'_C"/>
    <property type="match status" value="1"/>
</dbReference>
<comment type="subunit">
    <text evidence="7">The RNAP catalytic core consists of 2 alpha, 1 beta, 1 beta' and 1 omega subunit. When a sigma factor is associated with the core the holoenzyme is formed, which can initiate transcription.</text>
</comment>
<comment type="similarity">
    <text evidence="7 8">Belongs to the RNA polymerase beta' chain family.</text>
</comment>
<comment type="cofactor">
    <cofactor evidence="7">
        <name>Zn(2+)</name>
        <dbReference type="ChEBI" id="CHEBI:29105"/>
    </cofactor>
    <text evidence="7">Binds 2 Zn(2+) ions per subunit.</text>
</comment>
<evidence type="ECO:0000259" key="9">
    <source>
        <dbReference type="SMART" id="SM00663"/>
    </source>
</evidence>
<keyword evidence="4 7" id="KW-0479">Metal-binding</keyword>
<keyword evidence="11" id="KW-1185">Reference proteome</keyword>
<dbReference type="GO" id="GO:0006351">
    <property type="term" value="P:DNA-templated transcription"/>
    <property type="evidence" value="ECO:0007669"/>
    <property type="project" value="UniProtKB-UniRule"/>
</dbReference>
<evidence type="ECO:0000313" key="11">
    <source>
        <dbReference type="Proteomes" id="UP000706891"/>
    </source>
</evidence>
<keyword evidence="3 7" id="KW-0548">Nucleotidyltransferase</keyword>
<feature type="binding site" evidence="7">
    <location>
        <position position="483"/>
    </location>
    <ligand>
        <name>Mg(2+)</name>
        <dbReference type="ChEBI" id="CHEBI:18420"/>
    </ligand>
</feature>
<dbReference type="PANTHER" id="PTHR19376">
    <property type="entry name" value="DNA-DIRECTED RNA POLYMERASE"/>
    <property type="match status" value="1"/>
</dbReference>
<dbReference type="InterPro" id="IPR045867">
    <property type="entry name" value="DNA-dir_RpoC_beta_prime"/>
</dbReference>
<dbReference type="RefSeq" id="WP_205103310.1">
    <property type="nucleotide sequence ID" value="NZ_JACJJG010000006.1"/>
</dbReference>
<evidence type="ECO:0000256" key="7">
    <source>
        <dbReference type="HAMAP-Rule" id="MF_01322"/>
    </source>
</evidence>
<dbReference type="Gene3D" id="1.10.40.90">
    <property type="match status" value="1"/>
</dbReference>
<protein>
    <recommendedName>
        <fullName evidence="7">DNA-directed RNA polymerase subunit beta'</fullName>
        <shortName evidence="7">RNAP subunit beta'</shortName>
        <ecNumber evidence="7">2.7.7.6</ecNumber>
    </recommendedName>
    <alternativeName>
        <fullName evidence="7">RNA polymerase subunit beta'</fullName>
    </alternativeName>
    <alternativeName>
        <fullName evidence="7">Transcriptase subunit beta'</fullName>
    </alternativeName>
</protein>
<keyword evidence="7" id="KW-0862">Zinc</keyword>
<dbReference type="Pfam" id="PF05000">
    <property type="entry name" value="RNA_pol_Rpb1_4"/>
    <property type="match status" value="1"/>
</dbReference>
<reference evidence="10" key="2">
    <citation type="journal article" date="2021" name="Sci. Rep.">
        <title>The distribution of antibiotic resistance genes in chicken gut microbiota commensals.</title>
        <authorList>
            <person name="Juricova H."/>
            <person name="Matiasovicova J."/>
            <person name="Kubasova T."/>
            <person name="Cejkova D."/>
            <person name="Rychlik I."/>
        </authorList>
    </citation>
    <scope>NUCLEOTIDE SEQUENCE</scope>
    <source>
        <strain evidence="10">An824</strain>
    </source>
</reference>
<reference evidence="10" key="1">
    <citation type="submission" date="2020-08" db="EMBL/GenBank/DDBJ databases">
        <authorList>
            <person name="Cejkova D."/>
            <person name="Kubasova T."/>
            <person name="Jahodarova E."/>
            <person name="Rychlik I."/>
        </authorList>
    </citation>
    <scope>NUCLEOTIDE SEQUENCE</scope>
    <source>
        <strain evidence="10">An824</strain>
    </source>
</reference>
<feature type="binding site" evidence="7">
    <location>
        <position position="898"/>
    </location>
    <ligand>
        <name>Zn(2+)</name>
        <dbReference type="ChEBI" id="CHEBI:29105"/>
        <label>2</label>
    </ligand>
</feature>
<dbReference type="Gene3D" id="2.40.50.100">
    <property type="match status" value="3"/>
</dbReference>
<dbReference type="CDD" id="cd01609">
    <property type="entry name" value="RNAP_beta'_N"/>
    <property type="match status" value="1"/>
</dbReference>
<dbReference type="Pfam" id="PF00623">
    <property type="entry name" value="RNA_pol_Rpb1_2"/>
    <property type="match status" value="2"/>
</dbReference>
<feature type="binding site" evidence="7">
    <location>
        <position position="66"/>
    </location>
    <ligand>
        <name>Zn(2+)</name>
        <dbReference type="ChEBI" id="CHEBI:29105"/>
        <label>1</label>
    </ligand>
</feature>
<dbReference type="InterPro" id="IPR012754">
    <property type="entry name" value="DNA-dir_RpoC_beta_prime_bact"/>
</dbReference>
<sequence>MAFKKDSKIKSNFTKITISLASPEEILENSYGEVTKPETINYRTYKPERDGLFCERIFGPTKDYECACGKYKRIRYKGIVCDRCGVEVTEKKVRRERTGHIELVVPVAHIWYFRSLPNKIGYLLGLPTKKLDSVIYYEKYIVIQPGVMEGRKDSEGIEVNGSHKMDLLTEDEYIDIMDNLPDGNEYLDDTDPNKFVAKMGAEAIYDLLVNIDLDSLSYELRDRANSDSSQQRKTEALKRLQVVEAFRASRNINKPEWMIMKIIPVTPPELRPLVPLDGGRFATSDLNDLYRRVIIRNNRLKRLMEIKAPEVILRNEKRMLQEAVDSLFDNSRKSSAVKSESNRPLKSLSDSLKGKQGRFRQNLLGKRVDYSARSVIVVGPELKMGECGLPKLMAAELYKPFIIRKLIERGIVKTVKSAKKIVDRREPVIWDILENVMKGHPVLLNRAPTLHRLGIQAFQPKLIEGKAIQLHPLACTAFNADFDGDQMAVHLPLSNEAVLEAQILMLQSHNILNPANGAPITVPSQDMVLGLYYITKIRPGAKGEGLTFYGPEEAIIAHNEGKCDLHAQVKVVVKDVDKYGNYYSHMVDTSVGRVIVNGIVPDEIGFVNKIISKKSLRDIIADVIKAVGFARACEFLDGIKNLGYRMAYLAGLSFNLDDIIIPKEKVALVEKGNEEVRQITDNYNMGFITDNERYNQVIDAWTHVNNELGDVLMKEMTEADQGFNAVYMMLDSGARGSKDQIRQLAGMRGLMAKPQKAGAEGAQIIENPILSNFKEGMSVLEYFISTHGARKGLADTAMKTADAGYLTRRLVDVSHDVIITEEDCGTLRGLVCTALKNGDEVISSLYERILGRVSVHDIIHPTTGELIVAAGEEITEPIAQAIEDSPIESVEIRSVLTCESKKGVCMKCYGRNLATSRMVQKGEAVGVIAAQAIGEPGTQLTLRTFHAGGVAANAAANASIVAKNDSRIEFDELRTVPFVEQGENGEVQCEMVVSRLAEIRFVDPHTNIVLSTLNVPYGSSLYFKGGSVVKKGDIIARWDPFNAVIVTEYAGKLKFRDVIDGVTFHSETDDTTGLTEKIITESKDKSKVPTCDIIDESGEVVGTYNFPVGGHVVVEDGQVVKTGATLVKIPRTVGKAGDITGGLPRVTELFEARNPSNPAVVSEIDGEVTMGKVKRGNREIIVTSKTGEQRKYLVSLSKQILVQEHDAVRAGTPLSDGVITPNDILAIKGPTAVQEYIVNEVQDVYRLQGVKINDKHFEIIVRQMMRKVQINDPGDTTFLEQEIVDKLDFAEENDRIWGKKVVVDAGDSETLKAGQIVTARKLRDENSTLKRRDLKIVQVRDAVPATSTQILQGITRAALQTKSFMSAASFQETTKVLNEAAIRGKVDYLEGMKENVICGHLIPAGTGLREFDKIIVGSKEDYDRMQANRKNVIDYSEKEKAEAE</sequence>
<dbReference type="InterPro" id="IPR006592">
    <property type="entry name" value="RNA_pol_N"/>
</dbReference>
<dbReference type="Gene3D" id="1.10.132.30">
    <property type="match status" value="1"/>
</dbReference>
<dbReference type="InterPro" id="IPR007080">
    <property type="entry name" value="RNA_pol_Rpb1_1"/>
</dbReference>
<comment type="catalytic activity">
    <reaction evidence="6 7 8">
        <text>RNA(n) + a ribonucleoside 5'-triphosphate = RNA(n+1) + diphosphate</text>
        <dbReference type="Rhea" id="RHEA:21248"/>
        <dbReference type="Rhea" id="RHEA-COMP:14527"/>
        <dbReference type="Rhea" id="RHEA-COMP:17342"/>
        <dbReference type="ChEBI" id="CHEBI:33019"/>
        <dbReference type="ChEBI" id="CHEBI:61557"/>
        <dbReference type="ChEBI" id="CHEBI:140395"/>
        <dbReference type="EC" id="2.7.7.6"/>
    </reaction>
</comment>
<dbReference type="Pfam" id="PF04983">
    <property type="entry name" value="RNA_pol_Rpb1_3"/>
    <property type="match status" value="1"/>
</dbReference>
<dbReference type="SUPFAM" id="SSF64484">
    <property type="entry name" value="beta and beta-prime subunits of DNA dependent RNA-polymerase"/>
    <property type="match status" value="1"/>
</dbReference>
<dbReference type="Gene3D" id="1.10.150.390">
    <property type="match status" value="1"/>
</dbReference>
<feature type="domain" description="RNA polymerase N-terminal" evidence="9">
    <location>
        <begin position="256"/>
        <end position="535"/>
    </location>
</feature>
<organism evidence="10 11">
    <name type="scientific">Marseilla massiliensis</name>
    <dbReference type="NCBI Taxonomy" id="1841864"/>
    <lineage>
        <taxon>Bacteria</taxon>
        <taxon>Pseudomonadati</taxon>
        <taxon>Bacteroidota</taxon>
        <taxon>Bacteroidia</taxon>
        <taxon>Bacteroidales</taxon>
        <taxon>Prevotellaceae</taxon>
        <taxon>Marseilla</taxon>
    </lineage>
</organism>
<feature type="binding site" evidence="7">
    <location>
        <position position="68"/>
    </location>
    <ligand>
        <name>Zn(2+)</name>
        <dbReference type="ChEBI" id="CHEBI:29105"/>
        <label>1</label>
    </ligand>
</feature>
<accession>A0A939B4Z5</accession>
<dbReference type="InterPro" id="IPR038120">
    <property type="entry name" value="Rpb1_funnel_sf"/>
</dbReference>
<keyword evidence="2 7" id="KW-0808">Transferase</keyword>
<evidence type="ECO:0000256" key="6">
    <source>
        <dbReference type="ARBA" id="ARBA00048552"/>
    </source>
</evidence>
<dbReference type="Pfam" id="PF04997">
    <property type="entry name" value="RNA_pol_Rpb1_1"/>
    <property type="match status" value="1"/>
</dbReference>
<dbReference type="Gene3D" id="1.10.1790.20">
    <property type="match status" value="1"/>
</dbReference>
<dbReference type="NCBIfam" id="TIGR02386">
    <property type="entry name" value="rpoC_TIGR"/>
    <property type="match status" value="1"/>
</dbReference>
<comment type="function">
    <text evidence="7 8">DNA-dependent RNA polymerase catalyzes the transcription of DNA into RNA using the four ribonucleoside triphosphates as substrates.</text>
</comment>
<feature type="binding site" evidence="7">
    <location>
        <position position="824"/>
    </location>
    <ligand>
        <name>Zn(2+)</name>
        <dbReference type="ChEBI" id="CHEBI:29105"/>
        <label>2</label>
    </ligand>
</feature>
<feature type="binding site" evidence="7">
    <location>
        <position position="905"/>
    </location>
    <ligand>
        <name>Zn(2+)</name>
        <dbReference type="ChEBI" id="CHEBI:29105"/>
        <label>2</label>
    </ligand>
</feature>
<dbReference type="GO" id="GO:0000287">
    <property type="term" value="F:magnesium ion binding"/>
    <property type="evidence" value="ECO:0007669"/>
    <property type="project" value="UniProtKB-UniRule"/>
</dbReference>
<dbReference type="PANTHER" id="PTHR19376:SF54">
    <property type="entry name" value="DNA-DIRECTED RNA POLYMERASE SUBUNIT BETA"/>
    <property type="match status" value="1"/>
</dbReference>
<dbReference type="InterPro" id="IPR007066">
    <property type="entry name" value="RNA_pol_Rpb1_3"/>
</dbReference>
<feature type="binding site" evidence="7">
    <location>
        <position position="81"/>
    </location>
    <ligand>
        <name>Zn(2+)</name>
        <dbReference type="ChEBI" id="CHEBI:29105"/>
        <label>1</label>
    </ligand>
</feature>
<evidence type="ECO:0000256" key="4">
    <source>
        <dbReference type="ARBA" id="ARBA00022723"/>
    </source>
</evidence>
<keyword evidence="5 7" id="KW-0804">Transcription</keyword>
<evidence type="ECO:0000256" key="2">
    <source>
        <dbReference type="ARBA" id="ARBA00022679"/>
    </source>
</evidence>
<dbReference type="Gene3D" id="4.10.860.120">
    <property type="entry name" value="RNA polymerase II, clamp domain"/>
    <property type="match status" value="1"/>
</dbReference>
<dbReference type="SMART" id="SM00663">
    <property type="entry name" value="RPOLA_N"/>
    <property type="match status" value="1"/>
</dbReference>
<dbReference type="Pfam" id="PF04998">
    <property type="entry name" value="RNA_pol_Rpb1_5"/>
    <property type="match status" value="1"/>
</dbReference>
<dbReference type="EC" id="2.7.7.6" evidence="7"/>
<evidence type="ECO:0000256" key="1">
    <source>
        <dbReference type="ARBA" id="ARBA00022478"/>
    </source>
</evidence>
<dbReference type="InterPro" id="IPR044893">
    <property type="entry name" value="RNA_pol_Rpb1_clamp_domain"/>
</dbReference>
<feature type="binding site" evidence="7">
    <location>
        <position position="84"/>
    </location>
    <ligand>
        <name>Zn(2+)</name>
        <dbReference type="ChEBI" id="CHEBI:29105"/>
        <label>1</label>
    </ligand>
</feature>
<feature type="binding site" evidence="7">
    <location>
        <position position="485"/>
    </location>
    <ligand>
        <name>Mg(2+)</name>
        <dbReference type="ChEBI" id="CHEBI:18420"/>
    </ligand>
</feature>
<keyword evidence="7" id="KW-0460">Magnesium</keyword>
<dbReference type="GO" id="GO:0003677">
    <property type="term" value="F:DNA binding"/>
    <property type="evidence" value="ECO:0007669"/>
    <property type="project" value="UniProtKB-UniRule"/>
</dbReference>
<evidence type="ECO:0000313" key="10">
    <source>
        <dbReference type="EMBL" id="MBM6672804.1"/>
    </source>
</evidence>
<feature type="binding site" evidence="7">
    <location>
        <position position="481"/>
    </location>
    <ligand>
        <name>Mg(2+)</name>
        <dbReference type="ChEBI" id="CHEBI:18420"/>
    </ligand>
</feature>
<dbReference type="GO" id="GO:0008270">
    <property type="term" value="F:zinc ion binding"/>
    <property type="evidence" value="ECO:0007669"/>
    <property type="project" value="UniProtKB-UniRule"/>
</dbReference>
<comment type="caution">
    <text evidence="10">The sequence shown here is derived from an EMBL/GenBank/DDBJ whole genome shotgun (WGS) entry which is preliminary data.</text>
</comment>
<keyword evidence="1 7" id="KW-0240">DNA-directed RNA polymerase</keyword>
<evidence type="ECO:0000256" key="8">
    <source>
        <dbReference type="RuleBase" id="RU004279"/>
    </source>
</evidence>
<dbReference type="InterPro" id="IPR007081">
    <property type="entry name" value="RNA_pol_Rpb1_5"/>
</dbReference>
<dbReference type="GO" id="GO:0000428">
    <property type="term" value="C:DNA-directed RNA polymerase complex"/>
    <property type="evidence" value="ECO:0007669"/>
    <property type="project" value="UniProtKB-KW"/>
</dbReference>
<dbReference type="Gene3D" id="2.40.40.20">
    <property type="match status" value="1"/>
</dbReference>
<dbReference type="InterPro" id="IPR000722">
    <property type="entry name" value="RNA_pol_asu"/>
</dbReference>
<dbReference type="Gene3D" id="1.10.274.100">
    <property type="entry name" value="RNA polymerase Rpb1, domain 3"/>
    <property type="match status" value="2"/>
</dbReference>
<dbReference type="Proteomes" id="UP000706891">
    <property type="component" value="Unassembled WGS sequence"/>
</dbReference>
<dbReference type="GO" id="GO:0003899">
    <property type="term" value="F:DNA-directed RNA polymerase activity"/>
    <property type="evidence" value="ECO:0007669"/>
    <property type="project" value="UniProtKB-UniRule"/>
</dbReference>
<gene>
    <name evidence="7 10" type="primary">rpoC</name>
    <name evidence="10" type="ORF">H6A34_02750</name>
</gene>
<evidence type="ECO:0000256" key="5">
    <source>
        <dbReference type="ARBA" id="ARBA00023163"/>
    </source>
</evidence>